<name>A0A4V3FIB2_9BACT</name>
<dbReference type="Pfam" id="PF00034">
    <property type="entry name" value="Cytochrom_C"/>
    <property type="match status" value="1"/>
</dbReference>
<comment type="caution">
    <text evidence="6">The sequence shown here is derived from an EMBL/GenBank/DDBJ whole genome shotgun (WGS) entry which is preliminary data.</text>
</comment>
<dbReference type="InterPro" id="IPR055557">
    <property type="entry name" value="DUF7133"/>
</dbReference>
<evidence type="ECO:0000256" key="3">
    <source>
        <dbReference type="ARBA" id="ARBA00023004"/>
    </source>
</evidence>
<dbReference type="PANTHER" id="PTHR33546:SF1">
    <property type="entry name" value="LARGE, MULTIFUNCTIONAL SECRETED PROTEIN"/>
    <property type="match status" value="1"/>
</dbReference>
<dbReference type="PROSITE" id="PS51007">
    <property type="entry name" value="CYTC"/>
    <property type="match status" value="1"/>
</dbReference>
<dbReference type="AlphaFoldDB" id="A0A4V3FIB2"/>
<dbReference type="InterPro" id="IPR009056">
    <property type="entry name" value="Cyt_c-like_dom"/>
</dbReference>
<reference evidence="6 7" key="1">
    <citation type="submission" date="2019-03" db="EMBL/GenBank/DDBJ databases">
        <title>Genomic Encyclopedia of Archaeal and Bacterial Type Strains, Phase II (KMG-II): from individual species to whole genera.</title>
        <authorList>
            <person name="Goeker M."/>
        </authorList>
    </citation>
    <scope>NUCLEOTIDE SEQUENCE [LARGE SCALE GENOMIC DNA]</scope>
    <source>
        <strain evidence="6 7">ATCC 25309</strain>
    </source>
</reference>
<dbReference type="InterPro" id="IPR013428">
    <property type="entry name" value="Membrane-bound_put_N"/>
</dbReference>
<gene>
    <name evidence="6" type="ORF">EI77_00983</name>
</gene>
<accession>A0A4V3FIB2</accession>
<evidence type="ECO:0000256" key="1">
    <source>
        <dbReference type="ARBA" id="ARBA00022617"/>
    </source>
</evidence>
<dbReference type="GO" id="GO:0009055">
    <property type="term" value="F:electron transfer activity"/>
    <property type="evidence" value="ECO:0007669"/>
    <property type="project" value="InterPro"/>
</dbReference>
<dbReference type="GO" id="GO:0046872">
    <property type="term" value="F:metal ion binding"/>
    <property type="evidence" value="ECO:0007669"/>
    <property type="project" value="UniProtKB-KW"/>
</dbReference>
<keyword evidence="7" id="KW-1185">Reference proteome</keyword>
<sequence>MKALPLLIVLALLTTHVGAQKNERKSISVGEPPTDHSPAAELASFKVLDGFEVNLFADESQGIANALAIRWDEKGRLWCLQTSAYPQPAPGELVNDKVIILEDTNGDGRADKQTVWADGLRMPMGMELGSPGQLYVGEGEKLLLLTDTDGDDRADQTEVILSGFGTADTHQNLNSFIWSPDGTLVMHQGLHCYSRVTTAWGVKQLYGAGFWRFWPHSRKLESYPTGMPLNAWGTAFTQWGQPVMVAGAAGMFWARPKEVSVPEVPGQHGIPYFLLSRFMMPNSGQIIKTSGLRKYCGVDIPLNAHWPNEMCNEVVAGGFFENAVYRYKLTADKENPSAFEAIEQPPLITSDNVAFRPVDVRFGPDGALYIADWYNPIIGHYQASFRHPNRDKGHGRIWRMTVKDKASARFTPLSAQMKTTELQEIAAGTDRWPAYQAMRLLRSLPWTEAIQGLTNDHSKQFLHLQLHEAYERPAPELAVPGDTAEEGFKAYTTHALGNWAGQMPEVLAKLEQRIGDESALVRLEAIVACAKVHKPEAIKVALMALDRPMDSFLDRALWLAVHATAPQWKPLLQRDDGGTSFLQSLPAHHLVYLMEKDGSAELLGMARGMMIKWETLSPELLIALNKVLVSRGGPEDRLRALHIGRTHPAVLNDLATVTAQRRFAVPEGAEAILETLLKTGGGDARIAACRLAGAWKLKSLADALRESGLDAQEAMPLRQAAIEGLGKLGESPETFTALMEKGQEPWPVRIAALTALTGGKAAQGGLKAAAMLDQVKDEKTMQAWLNPLLARAAAVQAFAASLDKNPCKPETAKLALTTLTMKGRSDATLTAVLSQIIGVKNVQPVYNPAWVQTLAAEVKSNGDAARGKAVFSSPLAGCVACHQIGKQGGIIGPELDAVGRGVPVELLIEAVVWPNRQIKEGYVATTLTMKDGRTLQGYRTAEDNGELELKDFLAGTLTRFPLTEIKDRQEAGSLMPEGLIVNLTREELRDLVAYLSSLGNTP</sequence>
<protein>
    <submittedName>
        <fullName evidence="6">Putative membrane-bound dehydrogenase-like protein</fullName>
    </submittedName>
</protein>
<feature type="domain" description="Cytochrome c" evidence="5">
    <location>
        <begin position="862"/>
        <end position="999"/>
    </location>
</feature>
<dbReference type="NCBIfam" id="TIGR02603">
    <property type="entry name" value="CxxCH_TIGR02603"/>
    <property type="match status" value="1"/>
</dbReference>
<dbReference type="SUPFAM" id="SSF50952">
    <property type="entry name" value="Soluble quinoprotein glucose dehydrogenase"/>
    <property type="match status" value="1"/>
</dbReference>
<evidence type="ECO:0000256" key="2">
    <source>
        <dbReference type="ARBA" id="ARBA00022723"/>
    </source>
</evidence>
<dbReference type="Proteomes" id="UP000295662">
    <property type="component" value="Unassembled WGS sequence"/>
</dbReference>
<dbReference type="RefSeq" id="WP_166647042.1">
    <property type="nucleotide sequence ID" value="NZ_SOCA01000001.1"/>
</dbReference>
<keyword evidence="2 4" id="KW-0479">Metal-binding</keyword>
<keyword evidence="3 4" id="KW-0408">Iron</keyword>
<dbReference type="EMBL" id="SOCA01000001">
    <property type="protein sequence ID" value="TDU81673.1"/>
    <property type="molecule type" value="Genomic_DNA"/>
</dbReference>
<dbReference type="GO" id="GO:0020037">
    <property type="term" value="F:heme binding"/>
    <property type="evidence" value="ECO:0007669"/>
    <property type="project" value="InterPro"/>
</dbReference>
<organism evidence="6 7">
    <name type="scientific">Prosthecobacter fusiformis</name>
    <dbReference type="NCBI Taxonomy" id="48464"/>
    <lineage>
        <taxon>Bacteria</taxon>
        <taxon>Pseudomonadati</taxon>
        <taxon>Verrucomicrobiota</taxon>
        <taxon>Verrucomicrobiia</taxon>
        <taxon>Verrucomicrobiales</taxon>
        <taxon>Verrucomicrobiaceae</taxon>
        <taxon>Prosthecobacter</taxon>
    </lineage>
</organism>
<dbReference type="Pfam" id="PF23500">
    <property type="entry name" value="DUF7133"/>
    <property type="match status" value="1"/>
</dbReference>
<dbReference type="InterPro" id="IPR011041">
    <property type="entry name" value="Quinoprot_gluc/sorb_DH_b-prop"/>
</dbReference>
<dbReference type="PANTHER" id="PTHR33546">
    <property type="entry name" value="LARGE, MULTIFUNCTIONAL SECRETED PROTEIN-RELATED"/>
    <property type="match status" value="1"/>
</dbReference>
<evidence type="ECO:0000313" key="6">
    <source>
        <dbReference type="EMBL" id="TDU81673.1"/>
    </source>
</evidence>
<evidence type="ECO:0000259" key="5">
    <source>
        <dbReference type="PROSITE" id="PS51007"/>
    </source>
</evidence>
<dbReference type="Gene3D" id="2.120.10.30">
    <property type="entry name" value="TolB, C-terminal domain"/>
    <property type="match status" value="1"/>
</dbReference>
<evidence type="ECO:0000313" key="7">
    <source>
        <dbReference type="Proteomes" id="UP000295662"/>
    </source>
</evidence>
<keyword evidence="1 4" id="KW-0349">Heme</keyword>
<dbReference type="InterPro" id="IPR036909">
    <property type="entry name" value="Cyt_c-like_dom_sf"/>
</dbReference>
<dbReference type="Gene3D" id="1.25.10.10">
    <property type="entry name" value="Leucine-rich Repeat Variant"/>
    <property type="match status" value="1"/>
</dbReference>
<dbReference type="Gene3D" id="1.10.760.10">
    <property type="entry name" value="Cytochrome c-like domain"/>
    <property type="match status" value="1"/>
</dbReference>
<dbReference type="SUPFAM" id="SSF46626">
    <property type="entry name" value="Cytochrome c"/>
    <property type="match status" value="1"/>
</dbReference>
<dbReference type="InterPro" id="IPR011989">
    <property type="entry name" value="ARM-like"/>
</dbReference>
<proteinExistence type="predicted"/>
<dbReference type="InterPro" id="IPR011042">
    <property type="entry name" value="6-blade_b-propeller_TolB-like"/>
</dbReference>
<evidence type="ECO:0000256" key="4">
    <source>
        <dbReference type="PROSITE-ProRule" id="PRU00433"/>
    </source>
</evidence>
<dbReference type="InterPro" id="IPR013427">
    <property type="entry name" value="Haem-bd_dom_put"/>
</dbReference>
<dbReference type="NCBIfam" id="TIGR02604">
    <property type="entry name" value="Piru_Ver_Nterm"/>
    <property type="match status" value="1"/>
</dbReference>